<organism evidence="2 3">
    <name type="scientific">Streptomyces pyxinicus</name>
    <dbReference type="NCBI Taxonomy" id="2970331"/>
    <lineage>
        <taxon>Bacteria</taxon>
        <taxon>Bacillati</taxon>
        <taxon>Actinomycetota</taxon>
        <taxon>Actinomycetes</taxon>
        <taxon>Kitasatosporales</taxon>
        <taxon>Streptomycetaceae</taxon>
        <taxon>Streptomyces</taxon>
    </lineage>
</organism>
<keyword evidence="1" id="KW-1133">Transmembrane helix</keyword>
<name>A0ABT2AZ31_9ACTN</name>
<proteinExistence type="predicted"/>
<dbReference type="RefSeq" id="WP_258777902.1">
    <property type="nucleotide sequence ID" value="NZ_JANUGP010000005.1"/>
</dbReference>
<keyword evidence="1" id="KW-0812">Transmembrane</keyword>
<dbReference type="Proteomes" id="UP001205612">
    <property type="component" value="Unassembled WGS sequence"/>
</dbReference>
<keyword evidence="1" id="KW-0472">Membrane</keyword>
<evidence type="ECO:0000256" key="1">
    <source>
        <dbReference type="SAM" id="Phobius"/>
    </source>
</evidence>
<evidence type="ECO:0000313" key="2">
    <source>
        <dbReference type="EMBL" id="MCS0601522.1"/>
    </source>
</evidence>
<feature type="transmembrane region" description="Helical" evidence="1">
    <location>
        <begin position="62"/>
        <end position="84"/>
    </location>
</feature>
<accession>A0ABT2AZ31</accession>
<keyword evidence="3" id="KW-1185">Reference proteome</keyword>
<gene>
    <name evidence="2" type="ORF">NX794_09815</name>
</gene>
<dbReference type="EMBL" id="JANUGP010000005">
    <property type="protein sequence ID" value="MCS0601522.1"/>
    <property type="molecule type" value="Genomic_DNA"/>
</dbReference>
<protein>
    <submittedName>
        <fullName evidence="2">Uncharacterized protein</fullName>
    </submittedName>
</protein>
<feature type="transmembrane region" description="Helical" evidence="1">
    <location>
        <begin position="31"/>
        <end position="56"/>
    </location>
</feature>
<feature type="transmembrane region" description="Helical" evidence="1">
    <location>
        <begin position="6"/>
        <end position="22"/>
    </location>
</feature>
<sequence>MNDFAGPSILILAAAVILAVKYRRRLAGRQALWVTSTVSGRVVVAVAFLAGCAWAWSQGPSAINAGVLGLGLALLAGAVAEALMGRAAHR</sequence>
<reference evidence="2 3" key="1">
    <citation type="submission" date="2022-08" db="EMBL/GenBank/DDBJ databases">
        <authorList>
            <person name="Somphong A."/>
            <person name="Phongsopitanun W."/>
        </authorList>
    </citation>
    <scope>NUCLEOTIDE SEQUENCE [LARGE SCALE GENOMIC DNA]</scope>
    <source>
        <strain evidence="2 3">LP11</strain>
    </source>
</reference>
<comment type="caution">
    <text evidence="2">The sequence shown here is derived from an EMBL/GenBank/DDBJ whole genome shotgun (WGS) entry which is preliminary data.</text>
</comment>
<evidence type="ECO:0000313" key="3">
    <source>
        <dbReference type="Proteomes" id="UP001205612"/>
    </source>
</evidence>